<comment type="similarity">
    <text evidence="1 4">Belongs to the N(4)/N(6)-methyltransferase family.</text>
</comment>
<evidence type="ECO:0000259" key="5">
    <source>
        <dbReference type="Pfam" id="PF01555"/>
    </source>
</evidence>
<protein>
    <recommendedName>
        <fullName evidence="4">Methyltransferase</fullName>
        <ecNumber evidence="4">2.1.1.-</ecNumber>
    </recommendedName>
</protein>
<dbReference type="PRINTS" id="PR00508">
    <property type="entry name" value="S21N4MTFRASE"/>
</dbReference>
<dbReference type="Proteomes" id="UP001162734">
    <property type="component" value="Chromosome"/>
</dbReference>
<reference evidence="7" key="1">
    <citation type="journal article" date="2022" name="Int. J. Syst. Evol. Microbiol.">
        <title>Anaeromyxobacter oryzae sp. nov., Anaeromyxobacter diazotrophicus sp. nov. and Anaeromyxobacter paludicola sp. nov., isolated from paddy soils.</title>
        <authorList>
            <person name="Itoh H."/>
            <person name="Xu Z."/>
            <person name="Mise K."/>
            <person name="Masuda Y."/>
            <person name="Ushijima N."/>
            <person name="Hayakawa C."/>
            <person name="Shiratori Y."/>
            <person name="Senoo K."/>
        </authorList>
    </citation>
    <scope>NUCLEOTIDE SEQUENCE [LARGE SCALE GENOMIC DNA]</scope>
    <source>
        <strain evidence="7">Red630</strain>
    </source>
</reference>
<dbReference type="EC" id="2.1.1.-" evidence="4"/>
<gene>
    <name evidence="6" type="primary">spnIM</name>
    <name evidence="6" type="ORF">AMPC_39170</name>
</gene>
<name>A0ABM7XFX6_9BACT</name>
<evidence type="ECO:0000256" key="3">
    <source>
        <dbReference type="ARBA" id="ARBA00022679"/>
    </source>
</evidence>
<evidence type="ECO:0000256" key="1">
    <source>
        <dbReference type="ARBA" id="ARBA00006594"/>
    </source>
</evidence>
<accession>A0ABM7XFX6</accession>
<sequence>MARRLDLHDWNDLPNTSRAGQSWALVEGDCIAALERLPPRSVDLIFADPPYMLSNGGTTCQGGKRVSVNKGEWDASRGLEGDLDFHTRWLAACRRALKPSGTIWISGTQHVIFGVGYAMQRLGFHLLNTVTWYKPNASPNLACRFFTHSTELLLWASPMKSKPLAHRFNYRDMKAENGGKQMRDLWSICERPEPEGEQVVWGIPTPGPREKLHGRHPTQKPVALLERVVAASAAPGDLVLDPFCGSGTTGVAAVRAGCRFLGLEMDPRYLDLAARRLTAVEAGDETLGALPRPALAVAGSDLRP</sequence>
<dbReference type="Gene3D" id="3.40.50.150">
    <property type="entry name" value="Vaccinia Virus protein VP39"/>
    <property type="match status" value="1"/>
</dbReference>
<evidence type="ECO:0000313" key="7">
    <source>
        <dbReference type="Proteomes" id="UP001162734"/>
    </source>
</evidence>
<keyword evidence="7" id="KW-1185">Reference proteome</keyword>
<dbReference type="GO" id="GO:0032259">
    <property type="term" value="P:methylation"/>
    <property type="evidence" value="ECO:0007669"/>
    <property type="project" value="UniProtKB-KW"/>
</dbReference>
<dbReference type="EMBL" id="AP025592">
    <property type="protein sequence ID" value="BDG10804.1"/>
    <property type="molecule type" value="Genomic_DNA"/>
</dbReference>
<dbReference type="InterPro" id="IPR002052">
    <property type="entry name" value="DNA_methylase_N6_adenine_CS"/>
</dbReference>
<dbReference type="Pfam" id="PF01555">
    <property type="entry name" value="N6_N4_Mtase"/>
    <property type="match status" value="1"/>
</dbReference>
<proteinExistence type="inferred from homology"/>
<keyword evidence="3" id="KW-0808">Transferase</keyword>
<dbReference type="PANTHER" id="PTHR13370">
    <property type="entry name" value="RNA METHYLASE-RELATED"/>
    <property type="match status" value="1"/>
</dbReference>
<evidence type="ECO:0000256" key="2">
    <source>
        <dbReference type="ARBA" id="ARBA00022603"/>
    </source>
</evidence>
<organism evidence="6 7">
    <name type="scientific">Anaeromyxobacter paludicola</name>
    <dbReference type="NCBI Taxonomy" id="2918171"/>
    <lineage>
        <taxon>Bacteria</taxon>
        <taxon>Pseudomonadati</taxon>
        <taxon>Myxococcota</taxon>
        <taxon>Myxococcia</taxon>
        <taxon>Myxococcales</taxon>
        <taxon>Cystobacterineae</taxon>
        <taxon>Anaeromyxobacteraceae</taxon>
        <taxon>Anaeromyxobacter</taxon>
    </lineage>
</organism>
<dbReference type="InterPro" id="IPR029063">
    <property type="entry name" value="SAM-dependent_MTases_sf"/>
</dbReference>
<dbReference type="SUPFAM" id="SSF53335">
    <property type="entry name" value="S-adenosyl-L-methionine-dependent methyltransferases"/>
    <property type="match status" value="1"/>
</dbReference>
<dbReference type="PANTHER" id="PTHR13370:SF3">
    <property type="entry name" value="TRNA (GUANINE(10)-N2)-METHYLTRANSFERASE HOMOLOG"/>
    <property type="match status" value="1"/>
</dbReference>
<evidence type="ECO:0000256" key="4">
    <source>
        <dbReference type="RuleBase" id="RU362026"/>
    </source>
</evidence>
<dbReference type="CDD" id="cd02440">
    <property type="entry name" value="AdoMet_MTases"/>
    <property type="match status" value="1"/>
</dbReference>
<dbReference type="PROSITE" id="PS00092">
    <property type="entry name" value="N6_MTASE"/>
    <property type="match status" value="1"/>
</dbReference>
<dbReference type="GO" id="GO:0008168">
    <property type="term" value="F:methyltransferase activity"/>
    <property type="evidence" value="ECO:0007669"/>
    <property type="project" value="UniProtKB-KW"/>
</dbReference>
<dbReference type="InterPro" id="IPR001091">
    <property type="entry name" value="RM_Methyltransferase"/>
</dbReference>
<feature type="domain" description="DNA methylase N-4/N-6" evidence="5">
    <location>
        <begin position="42"/>
        <end position="274"/>
    </location>
</feature>
<keyword evidence="2 6" id="KW-0489">Methyltransferase</keyword>
<dbReference type="InterPro" id="IPR002941">
    <property type="entry name" value="DNA_methylase_N4/N6"/>
</dbReference>
<dbReference type="RefSeq" id="WP_248343364.1">
    <property type="nucleotide sequence ID" value="NZ_AP025592.1"/>
</dbReference>
<evidence type="ECO:0000313" key="6">
    <source>
        <dbReference type="EMBL" id="BDG10804.1"/>
    </source>
</evidence>